<comment type="caution">
    <text evidence="6">The sequence shown here is derived from an EMBL/GenBank/DDBJ whole genome shotgun (WGS) entry which is preliminary data.</text>
</comment>
<dbReference type="InterPro" id="IPR001647">
    <property type="entry name" value="HTH_TetR"/>
</dbReference>
<accession>A0ABS0AR47</accession>
<keyword evidence="7" id="KW-1185">Reference proteome</keyword>
<dbReference type="InterPro" id="IPR050109">
    <property type="entry name" value="HTH-type_TetR-like_transc_reg"/>
</dbReference>
<evidence type="ECO:0000313" key="7">
    <source>
        <dbReference type="Proteomes" id="UP000662703"/>
    </source>
</evidence>
<dbReference type="InterPro" id="IPR025996">
    <property type="entry name" value="MT1864/Rv1816-like_C"/>
</dbReference>
<dbReference type="EMBL" id="ARXX01000026">
    <property type="protein sequence ID" value="MBF5056614.1"/>
    <property type="molecule type" value="Genomic_DNA"/>
</dbReference>
<evidence type="ECO:0000256" key="1">
    <source>
        <dbReference type="ARBA" id="ARBA00023015"/>
    </source>
</evidence>
<dbReference type="InterPro" id="IPR009057">
    <property type="entry name" value="Homeodomain-like_sf"/>
</dbReference>
<sequence>MARRNEHSKPELRALAIGTVRTLVAEQGLDKLSVRQVARRLGYAPAMLYHLFANLDDLILHVNADTLDGLLDRMDAASGMENPEAAMTAMAHYYLDLSRAHTPLWQLVFEHRMAHGAEVPAWYARRTRALFLMVERQLQRLAPWATEEERRLGARTLWGGLHGVCVLQANNKLDVAGDVDPRAMVDSLLRHYLADWSATTNRSPDEASPHGDGA</sequence>
<dbReference type="Gene3D" id="1.10.357.10">
    <property type="entry name" value="Tetracycline Repressor, domain 2"/>
    <property type="match status" value="1"/>
</dbReference>
<evidence type="ECO:0000256" key="2">
    <source>
        <dbReference type="ARBA" id="ARBA00023125"/>
    </source>
</evidence>
<evidence type="ECO:0000259" key="5">
    <source>
        <dbReference type="PROSITE" id="PS50977"/>
    </source>
</evidence>
<proteinExistence type="predicted"/>
<dbReference type="SUPFAM" id="SSF48498">
    <property type="entry name" value="Tetracyclin repressor-like, C-terminal domain"/>
    <property type="match status" value="1"/>
</dbReference>
<keyword evidence="3" id="KW-0804">Transcription</keyword>
<dbReference type="Pfam" id="PF13305">
    <property type="entry name" value="TetR_C_33"/>
    <property type="match status" value="1"/>
</dbReference>
<dbReference type="Pfam" id="PF00440">
    <property type="entry name" value="TetR_N"/>
    <property type="match status" value="1"/>
</dbReference>
<organism evidence="6 7">
    <name type="scientific">Alloalcanivorax profundimaris</name>
    <dbReference type="NCBI Taxonomy" id="2735259"/>
    <lineage>
        <taxon>Bacteria</taxon>
        <taxon>Pseudomonadati</taxon>
        <taxon>Pseudomonadota</taxon>
        <taxon>Gammaproteobacteria</taxon>
        <taxon>Oceanospirillales</taxon>
        <taxon>Alcanivoracaceae</taxon>
        <taxon>Alloalcanivorax</taxon>
    </lineage>
</organism>
<dbReference type="PANTHER" id="PTHR30055:SF234">
    <property type="entry name" value="HTH-TYPE TRANSCRIPTIONAL REGULATOR BETI"/>
    <property type="match status" value="1"/>
</dbReference>
<evidence type="ECO:0000313" key="6">
    <source>
        <dbReference type="EMBL" id="MBF5056614.1"/>
    </source>
</evidence>
<name>A0ABS0AR47_9GAMM</name>
<keyword evidence="1" id="KW-0805">Transcription regulation</keyword>
<dbReference type="PANTHER" id="PTHR30055">
    <property type="entry name" value="HTH-TYPE TRANSCRIPTIONAL REGULATOR RUTR"/>
    <property type="match status" value="1"/>
</dbReference>
<dbReference type="InterPro" id="IPR036271">
    <property type="entry name" value="Tet_transcr_reg_TetR-rel_C_sf"/>
</dbReference>
<dbReference type="RefSeq" id="WP_194865064.1">
    <property type="nucleotide sequence ID" value="NZ_ARXX01000026.1"/>
</dbReference>
<keyword evidence="2 4" id="KW-0238">DNA-binding</keyword>
<gene>
    <name evidence="6" type="ORF">Y5W_01908</name>
</gene>
<feature type="domain" description="HTH tetR-type" evidence="5">
    <location>
        <begin position="10"/>
        <end position="70"/>
    </location>
</feature>
<dbReference type="Proteomes" id="UP000662703">
    <property type="component" value="Unassembled WGS sequence"/>
</dbReference>
<dbReference type="SUPFAM" id="SSF46689">
    <property type="entry name" value="Homeodomain-like"/>
    <property type="match status" value="1"/>
</dbReference>
<dbReference type="PROSITE" id="PS50977">
    <property type="entry name" value="HTH_TETR_2"/>
    <property type="match status" value="1"/>
</dbReference>
<evidence type="ECO:0000256" key="3">
    <source>
        <dbReference type="ARBA" id="ARBA00023163"/>
    </source>
</evidence>
<reference evidence="6 7" key="1">
    <citation type="submission" date="2012-09" db="EMBL/GenBank/DDBJ databases">
        <title>Genome Sequence of alkane-degrading Bacterium Alcanivorax sp. 521-1.</title>
        <authorList>
            <person name="Lai Q."/>
            <person name="Shao Z."/>
        </authorList>
    </citation>
    <scope>NUCLEOTIDE SEQUENCE [LARGE SCALE GENOMIC DNA]</scope>
    <source>
        <strain evidence="6 7">521-1</strain>
    </source>
</reference>
<protein>
    <submittedName>
        <fullName evidence="6">TetR family transcriptional regulator</fullName>
    </submittedName>
</protein>
<evidence type="ECO:0000256" key="4">
    <source>
        <dbReference type="PROSITE-ProRule" id="PRU00335"/>
    </source>
</evidence>
<feature type="DNA-binding region" description="H-T-H motif" evidence="4">
    <location>
        <begin position="33"/>
        <end position="52"/>
    </location>
</feature>